<feature type="transmembrane region" description="Helical" evidence="7">
    <location>
        <begin position="363"/>
        <end position="385"/>
    </location>
</feature>
<proteinExistence type="predicted"/>
<feature type="transmembrane region" description="Helical" evidence="7">
    <location>
        <begin position="12"/>
        <end position="31"/>
    </location>
</feature>
<protein>
    <submittedName>
        <fullName evidence="9">MFS transporter</fullName>
    </submittedName>
</protein>
<comment type="subcellular location">
    <subcellularLocation>
        <location evidence="1">Cell membrane</location>
        <topology evidence="1">Multi-pass membrane protein</topology>
    </subcellularLocation>
</comment>
<evidence type="ECO:0000256" key="2">
    <source>
        <dbReference type="ARBA" id="ARBA00022448"/>
    </source>
</evidence>
<feature type="domain" description="Major facilitator superfamily (MFS) profile" evidence="8">
    <location>
        <begin position="9"/>
        <end position="388"/>
    </location>
</feature>
<evidence type="ECO:0000256" key="3">
    <source>
        <dbReference type="ARBA" id="ARBA00022475"/>
    </source>
</evidence>
<evidence type="ECO:0000259" key="8">
    <source>
        <dbReference type="PROSITE" id="PS50850"/>
    </source>
</evidence>
<dbReference type="Proteomes" id="UP000674938">
    <property type="component" value="Unassembled WGS sequence"/>
</dbReference>
<feature type="transmembrane region" description="Helical" evidence="7">
    <location>
        <begin position="295"/>
        <end position="317"/>
    </location>
</feature>
<dbReference type="AlphaFoldDB" id="A0A940P7K2"/>
<evidence type="ECO:0000256" key="6">
    <source>
        <dbReference type="ARBA" id="ARBA00023136"/>
    </source>
</evidence>
<dbReference type="EMBL" id="JAEEGA010000001">
    <property type="protein sequence ID" value="MBP1039520.1"/>
    <property type="molecule type" value="Genomic_DNA"/>
</dbReference>
<dbReference type="PANTHER" id="PTHR23517">
    <property type="entry name" value="RESISTANCE PROTEIN MDTM, PUTATIVE-RELATED-RELATED"/>
    <property type="match status" value="1"/>
</dbReference>
<accession>A0A940P7K2</accession>
<dbReference type="Pfam" id="PF07690">
    <property type="entry name" value="MFS_1"/>
    <property type="match status" value="1"/>
</dbReference>
<dbReference type="InterPro" id="IPR036259">
    <property type="entry name" value="MFS_trans_sf"/>
</dbReference>
<keyword evidence="5 7" id="KW-1133">Transmembrane helix</keyword>
<evidence type="ECO:0000256" key="5">
    <source>
        <dbReference type="ARBA" id="ARBA00022989"/>
    </source>
</evidence>
<keyword evidence="4 7" id="KW-0812">Transmembrane</keyword>
<feature type="transmembrane region" description="Helical" evidence="7">
    <location>
        <begin position="51"/>
        <end position="71"/>
    </location>
</feature>
<dbReference type="InterPro" id="IPR050171">
    <property type="entry name" value="MFS_Transporters"/>
</dbReference>
<dbReference type="RefSeq" id="WP_209524424.1">
    <property type="nucleotide sequence ID" value="NZ_JAEEGA010000001.1"/>
</dbReference>
<feature type="transmembrane region" description="Helical" evidence="7">
    <location>
        <begin position="165"/>
        <end position="184"/>
    </location>
</feature>
<feature type="transmembrane region" description="Helical" evidence="7">
    <location>
        <begin position="329"/>
        <end position="351"/>
    </location>
</feature>
<evidence type="ECO:0000256" key="4">
    <source>
        <dbReference type="ARBA" id="ARBA00022692"/>
    </source>
</evidence>
<keyword evidence="3" id="KW-1003">Cell membrane</keyword>
<feature type="transmembrane region" description="Helical" evidence="7">
    <location>
        <begin position="205"/>
        <end position="226"/>
    </location>
</feature>
<feature type="transmembrane region" description="Helical" evidence="7">
    <location>
        <begin position="137"/>
        <end position="159"/>
    </location>
</feature>
<reference evidence="9" key="1">
    <citation type="submission" date="2020-12" db="EMBL/GenBank/DDBJ databases">
        <title>Vagococcus allomyrinae sp. nov. and Enterococcus lavae sp. nov., isolated from the larvae of Allomyrina dichotoma.</title>
        <authorList>
            <person name="Lee S.D."/>
        </authorList>
    </citation>
    <scope>NUCLEOTIDE SEQUENCE</scope>
    <source>
        <strain evidence="9">BWB3-3</strain>
    </source>
</reference>
<evidence type="ECO:0000313" key="10">
    <source>
        <dbReference type="Proteomes" id="UP000674938"/>
    </source>
</evidence>
<keyword evidence="6 7" id="KW-0472">Membrane</keyword>
<feature type="transmembrane region" description="Helical" evidence="7">
    <location>
        <begin position="105"/>
        <end position="125"/>
    </location>
</feature>
<sequence length="388" mass="41933">MKTKQQQSIFKISLLSISVLLMSAPIISAALPSMIDSFPSQSKSAVETLLTIPNVGIILALLFSPFCIRMIGKKKTVLVGLVIALISGLLPALISNYTLILGARFIFGIGIGLFNSLAVSLLAEFYEGDELSTMMGFQSMAGSLGSAGLSFFISYLVTLGWQQTFWAYLIILPVLFLFGFFVQIPESQHTQTTAEVQTEKISVNLPIVGLSVLIFFLFSFFMASVIKLPEFIIHNNIGSASSVSIITGLSTLVGIPVGMFYGKIHQLLKQQVLPIGLFISAIGFFIVSQSSNLPILLIGVGFSGVGFGLAVPFIYTWTALVADKRAINFAYTCLIIATNIGVFFSPVLLNTLGKLFGNTSADFSLFMAALGFLCMSLIMSIKLIFKKK</sequence>
<dbReference type="GO" id="GO:0022857">
    <property type="term" value="F:transmembrane transporter activity"/>
    <property type="evidence" value="ECO:0007669"/>
    <property type="project" value="InterPro"/>
</dbReference>
<name>A0A940P7K2_9ENTE</name>
<comment type="caution">
    <text evidence="9">The sequence shown here is derived from an EMBL/GenBank/DDBJ whole genome shotgun (WGS) entry which is preliminary data.</text>
</comment>
<dbReference type="InterPro" id="IPR020846">
    <property type="entry name" value="MFS_dom"/>
</dbReference>
<evidence type="ECO:0000256" key="1">
    <source>
        <dbReference type="ARBA" id="ARBA00004651"/>
    </source>
</evidence>
<evidence type="ECO:0000313" key="9">
    <source>
        <dbReference type="EMBL" id="MBP1039520.1"/>
    </source>
</evidence>
<dbReference type="SUPFAM" id="SSF103473">
    <property type="entry name" value="MFS general substrate transporter"/>
    <property type="match status" value="1"/>
</dbReference>
<feature type="transmembrane region" description="Helical" evidence="7">
    <location>
        <begin position="238"/>
        <end position="260"/>
    </location>
</feature>
<evidence type="ECO:0000256" key="7">
    <source>
        <dbReference type="SAM" id="Phobius"/>
    </source>
</evidence>
<keyword evidence="10" id="KW-1185">Reference proteome</keyword>
<dbReference type="PROSITE" id="PS50850">
    <property type="entry name" value="MFS"/>
    <property type="match status" value="1"/>
</dbReference>
<keyword evidence="2" id="KW-0813">Transport</keyword>
<gene>
    <name evidence="9" type="ORF">I6N95_00730</name>
</gene>
<dbReference type="GO" id="GO:0005886">
    <property type="term" value="C:plasma membrane"/>
    <property type="evidence" value="ECO:0007669"/>
    <property type="project" value="UniProtKB-SubCell"/>
</dbReference>
<feature type="transmembrane region" description="Helical" evidence="7">
    <location>
        <begin position="78"/>
        <end position="99"/>
    </location>
</feature>
<dbReference type="InterPro" id="IPR011701">
    <property type="entry name" value="MFS"/>
</dbReference>
<dbReference type="Gene3D" id="1.20.1250.20">
    <property type="entry name" value="MFS general substrate transporter like domains"/>
    <property type="match status" value="1"/>
</dbReference>
<feature type="transmembrane region" description="Helical" evidence="7">
    <location>
        <begin position="272"/>
        <end position="289"/>
    </location>
</feature>
<organism evidence="9 10">
    <name type="scientific">Vagococcus allomyrinae</name>
    <dbReference type="NCBI Taxonomy" id="2794353"/>
    <lineage>
        <taxon>Bacteria</taxon>
        <taxon>Bacillati</taxon>
        <taxon>Bacillota</taxon>
        <taxon>Bacilli</taxon>
        <taxon>Lactobacillales</taxon>
        <taxon>Enterococcaceae</taxon>
        <taxon>Vagococcus</taxon>
    </lineage>
</organism>
<dbReference type="PANTHER" id="PTHR23517:SF3">
    <property type="entry name" value="INTEGRAL MEMBRANE TRANSPORT PROTEIN"/>
    <property type="match status" value="1"/>
</dbReference>